<dbReference type="InterPro" id="IPR000305">
    <property type="entry name" value="GIY-YIG_endonuc"/>
</dbReference>
<comment type="similarity">
    <text evidence="1">Belongs to the UPF0213 family.</text>
</comment>
<dbReference type="InterPro" id="IPR050190">
    <property type="entry name" value="UPF0213_domain"/>
</dbReference>
<name>A0A1F5HW53_9BACT</name>
<organism evidence="3 4">
    <name type="scientific">Candidatus Curtissbacteria bacterium RIFCSPLOWO2_02_FULL_40_13b</name>
    <dbReference type="NCBI Taxonomy" id="1797733"/>
    <lineage>
        <taxon>Bacteria</taxon>
        <taxon>Candidatus Curtissiibacteriota</taxon>
    </lineage>
</organism>
<dbReference type="PANTHER" id="PTHR34477:SF5">
    <property type="entry name" value="BSL5627 PROTEIN"/>
    <property type="match status" value="1"/>
</dbReference>
<dbReference type="AlphaFoldDB" id="A0A1F5HW53"/>
<dbReference type="PROSITE" id="PS50164">
    <property type="entry name" value="GIY_YIG"/>
    <property type="match status" value="1"/>
</dbReference>
<dbReference type="Proteomes" id="UP000178845">
    <property type="component" value="Unassembled WGS sequence"/>
</dbReference>
<evidence type="ECO:0000259" key="2">
    <source>
        <dbReference type="PROSITE" id="PS50164"/>
    </source>
</evidence>
<gene>
    <name evidence="3" type="ORF">A3I53_03720</name>
</gene>
<proteinExistence type="inferred from homology"/>
<dbReference type="CDD" id="cd10448">
    <property type="entry name" value="GIY-YIG_unchar_3"/>
    <property type="match status" value="1"/>
</dbReference>
<dbReference type="Gene3D" id="3.40.1440.10">
    <property type="entry name" value="GIY-YIG endonuclease"/>
    <property type="match status" value="1"/>
</dbReference>
<sequence length="96" mass="11693">MIKTYYIYIMSNFKRNALYAGVTNNLKRRVWEHKQNLVKGFTQKYQIHDLIYYEIFSNPISAIEREKQIKSWSRKRKDELIKTMNPDLKDLYGEII</sequence>
<dbReference type="Pfam" id="PF01541">
    <property type="entry name" value="GIY-YIG"/>
    <property type="match status" value="1"/>
</dbReference>
<protein>
    <recommendedName>
        <fullName evidence="2">GIY-YIG domain-containing protein</fullName>
    </recommendedName>
</protein>
<comment type="caution">
    <text evidence="3">The sequence shown here is derived from an EMBL/GenBank/DDBJ whole genome shotgun (WGS) entry which is preliminary data.</text>
</comment>
<dbReference type="SMART" id="SM00465">
    <property type="entry name" value="GIYc"/>
    <property type="match status" value="1"/>
</dbReference>
<dbReference type="EMBL" id="MFBW01000018">
    <property type="protein sequence ID" value="OGE08300.1"/>
    <property type="molecule type" value="Genomic_DNA"/>
</dbReference>
<accession>A0A1F5HW53</accession>
<feature type="domain" description="GIY-YIG" evidence="2">
    <location>
        <begin position="3"/>
        <end position="79"/>
    </location>
</feature>
<dbReference type="SUPFAM" id="SSF82771">
    <property type="entry name" value="GIY-YIG endonuclease"/>
    <property type="match status" value="1"/>
</dbReference>
<reference evidence="3 4" key="1">
    <citation type="journal article" date="2016" name="Nat. Commun.">
        <title>Thousands of microbial genomes shed light on interconnected biogeochemical processes in an aquifer system.</title>
        <authorList>
            <person name="Anantharaman K."/>
            <person name="Brown C.T."/>
            <person name="Hug L.A."/>
            <person name="Sharon I."/>
            <person name="Castelle C.J."/>
            <person name="Probst A.J."/>
            <person name="Thomas B.C."/>
            <person name="Singh A."/>
            <person name="Wilkins M.J."/>
            <person name="Karaoz U."/>
            <person name="Brodie E.L."/>
            <person name="Williams K.H."/>
            <person name="Hubbard S.S."/>
            <person name="Banfield J.F."/>
        </authorList>
    </citation>
    <scope>NUCLEOTIDE SEQUENCE [LARGE SCALE GENOMIC DNA]</scope>
</reference>
<evidence type="ECO:0000256" key="1">
    <source>
        <dbReference type="ARBA" id="ARBA00007435"/>
    </source>
</evidence>
<dbReference type="PANTHER" id="PTHR34477">
    <property type="entry name" value="UPF0213 PROTEIN YHBQ"/>
    <property type="match status" value="1"/>
</dbReference>
<evidence type="ECO:0000313" key="3">
    <source>
        <dbReference type="EMBL" id="OGE08300.1"/>
    </source>
</evidence>
<dbReference type="InterPro" id="IPR035901">
    <property type="entry name" value="GIY-YIG_endonuc_sf"/>
</dbReference>
<evidence type="ECO:0000313" key="4">
    <source>
        <dbReference type="Proteomes" id="UP000178845"/>
    </source>
</evidence>